<dbReference type="OrthoDB" id="72892at2759"/>
<dbReference type="Pfam" id="PF11707">
    <property type="entry name" value="Npa1"/>
    <property type="match status" value="1"/>
</dbReference>
<dbReference type="PANTHER" id="PTHR13500">
    <property type="entry name" value="NUCLEOLAR PRERIBOSOMAL-ASSOCIATED PROTEIN 1"/>
    <property type="match status" value="1"/>
</dbReference>
<dbReference type="InterPro" id="IPR032436">
    <property type="entry name" value="URB1_C"/>
</dbReference>
<evidence type="ECO:0000313" key="3">
    <source>
        <dbReference type="EMBL" id="KER30361.1"/>
    </source>
</evidence>
<proteinExistence type="predicted"/>
<dbReference type="InterPro" id="IPR021714">
    <property type="entry name" value="URB1_N"/>
</dbReference>
<dbReference type="CTD" id="20317385"/>
<accession>A0A074ZTB3</accession>
<evidence type="ECO:0000313" key="4">
    <source>
        <dbReference type="Proteomes" id="UP000054324"/>
    </source>
</evidence>
<dbReference type="EMBL" id="KL596662">
    <property type="protein sequence ID" value="KER30361.1"/>
    <property type="molecule type" value="Genomic_DNA"/>
</dbReference>
<evidence type="ECO:0000259" key="1">
    <source>
        <dbReference type="Pfam" id="PF11707"/>
    </source>
</evidence>
<dbReference type="RefSeq" id="XP_009165881.1">
    <property type="nucleotide sequence ID" value="XM_009167617.1"/>
</dbReference>
<dbReference type="GO" id="GO:0005730">
    <property type="term" value="C:nucleolus"/>
    <property type="evidence" value="ECO:0007669"/>
    <property type="project" value="TreeGrafter"/>
</dbReference>
<dbReference type="GO" id="GO:0000466">
    <property type="term" value="P:maturation of 5.8S rRNA from tricistronic rRNA transcript (SSU-rRNA, 5.8S rRNA, LSU-rRNA)"/>
    <property type="evidence" value="ECO:0007669"/>
    <property type="project" value="TreeGrafter"/>
</dbReference>
<name>A0A074ZTB3_OPIVI</name>
<sequence length="1353" mass="153094">MNLQGPGRSAVSLNLKGRVYQATVRAVLLYGCETWPIRAAELRRLQVFDNRCLRTIARVGWCRRIRNAAVRERVFGCVTGTSIEECVQHQKLRWLGHVLRMPNHQRWPILDLAEEYGNAWVLSVLLAFQDGDRVIHTVPGWRHYKIWLPTDVVLSLTTGLSRAPFPVIYPSANNHGLVVIRSVVRSFVVGKFVIPEMDCYAFVYTMRVLYPSDVLILYWAPILSKFVELLHQEDDMDELIHQALSSPTVMDILSFLDSGIRRKSSELTTIFQALYVLILRGVGLDAHNSIALELAEGVLEDLRFSTCLRGLSVSQGAETMKSALRLLAATAAASVDLARGLLKLLNFENQEMIQCSRRRNTADVCDVRTCFLNLVGVFVFKENNALLRELVSKKGIGPDLLITPLPPGVFWLVLSESYIDKYSNVILILQMLRKIVDNSTISKTQKVNLFNKNTLKQLLYLFSWRGEAVKISDALSRDQLDNTHPHLSSIRSTLYELLLILHTSTRFGLVFAGRHREVDALANGLIFSALTSPPMEAAYADPLRSQLVVESMCASPDVIRPYLDHVAPFLQPRASSSNWFSMMELVSKIFKACKVHLVSWLMRALDQWPNPEQVSRVIVDSCFLSPKLVEPLGNALHFQEDSDVVAKADQLMTLLRANILILLTWLSTNERFSTTTATPEKEQLIQQIRQLRMPTTEWMRRFEHVFNKQRFDTSVLEDQVLPQNQEPPKEAAASDPTLDIRKILKYFLIPEDSDGEQLSDKVLRSLQTLPGILDTCISQYFDVYTVHRCLARAVYLARIHSVKGFKAKRVLKLILSQPSFTTVLNRKDSVSDCVEESSCSGPASYAEQFFLRDSLLDLLLEITRTCPRDCSRRIPVLWLLAGYNATLHPTDQKILQILFLMNSCLKTLMTHSNGFSEVPIVWGQSVYKHYQFNSVGAAQLDAAQLPQPVVFHQPGLMSLFGCVSDDQLFHSALHFPMSRKWLGQSSSRNYNIPVEDMELLDPCFILHTLHHYLSLCNTMTSESGLPNKGNLDQFLRAFYSRNAVAFAVAGLSSYSKHLRSMSRTVIAKYRELLESWQSTRLQVNKKGTSGTTLQLFPERVQIMFILDTLRNSLASGGGRAIGGNGRRRWMFSSALDTGGRLTRVHANFFIRSLQLLGKPENHLYQSVWNCFLSKPALDLNEVPDFLRTFFSTSTQYRMERQWITRLLAESVGDTADYLVMEKSRVFKHCLNAYSSTSSEASFQLNVLKLIASATKQPRLVHALIRFHALPLWLWRHMLVPCPVSHAAQFRTIIDNMSKVICSGSQESPASQLLPLLTEEFEKMHGGATINTKQNGVVQSVNGNTSLHAELETH</sequence>
<organism evidence="3 4">
    <name type="scientific">Opisthorchis viverrini</name>
    <name type="common">Southeast Asian liver fluke</name>
    <dbReference type="NCBI Taxonomy" id="6198"/>
    <lineage>
        <taxon>Eukaryota</taxon>
        <taxon>Metazoa</taxon>
        <taxon>Spiralia</taxon>
        <taxon>Lophotrochozoa</taxon>
        <taxon>Platyhelminthes</taxon>
        <taxon>Trematoda</taxon>
        <taxon>Digenea</taxon>
        <taxon>Opisthorchiida</taxon>
        <taxon>Opisthorchiata</taxon>
        <taxon>Opisthorchiidae</taxon>
        <taxon>Opisthorchis</taxon>
    </lineage>
</organism>
<dbReference type="InterPro" id="IPR039844">
    <property type="entry name" value="URB1"/>
</dbReference>
<evidence type="ECO:0008006" key="5">
    <source>
        <dbReference type="Google" id="ProtNLM"/>
    </source>
</evidence>
<gene>
    <name evidence="3" type="ORF">T265_03198</name>
</gene>
<dbReference type="Pfam" id="PF16201">
    <property type="entry name" value="NopRA1"/>
    <property type="match status" value="1"/>
</dbReference>
<keyword evidence="4" id="KW-1185">Reference proteome</keyword>
<evidence type="ECO:0000259" key="2">
    <source>
        <dbReference type="Pfam" id="PF16201"/>
    </source>
</evidence>
<dbReference type="GO" id="GO:0000463">
    <property type="term" value="P:maturation of LSU-rRNA from tricistronic rRNA transcript (SSU-rRNA, 5.8S rRNA, LSU-rRNA)"/>
    <property type="evidence" value="ECO:0007669"/>
    <property type="project" value="TreeGrafter"/>
</dbReference>
<feature type="domain" description="URB1 N-terminal" evidence="1">
    <location>
        <begin position="251"/>
        <end position="581"/>
    </location>
</feature>
<dbReference type="GeneID" id="20317385"/>
<dbReference type="Proteomes" id="UP000054324">
    <property type="component" value="Unassembled WGS sequence"/>
</dbReference>
<protein>
    <recommendedName>
        <fullName evidence="5">Nucleolar pre-ribosomal-associated protein 1 C-terminal domain-containing protein</fullName>
    </recommendedName>
</protein>
<dbReference type="STRING" id="6198.A0A074ZTB3"/>
<dbReference type="KEGG" id="ovi:T265_03198"/>
<feature type="domain" description="URB1 C-terminal" evidence="2">
    <location>
        <begin position="1045"/>
        <end position="1269"/>
    </location>
</feature>
<reference evidence="3 4" key="1">
    <citation type="submission" date="2013-11" db="EMBL/GenBank/DDBJ databases">
        <title>Opisthorchis viverrini - life in the bile duct.</title>
        <authorList>
            <person name="Young N.D."/>
            <person name="Nagarajan N."/>
            <person name="Lin S.J."/>
            <person name="Korhonen P.K."/>
            <person name="Jex A.R."/>
            <person name="Hall R.S."/>
            <person name="Safavi-Hemami H."/>
            <person name="Kaewkong W."/>
            <person name="Bertrand D."/>
            <person name="Gao S."/>
            <person name="Seet Q."/>
            <person name="Wongkham S."/>
            <person name="Teh B.T."/>
            <person name="Wongkham C."/>
            <person name="Intapan P.M."/>
            <person name="Maleewong W."/>
            <person name="Yang X."/>
            <person name="Hu M."/>
            <person name="Wang Z."/>
            <person name="Hofmann A."/>
            <person name="Sternberg P.W."/>
            <person name="Tan P."/>
            <person name="Wang J."/>
            <person name="Gasser R.B."/>
        </authorList>
    </citation>
    <scope>NUCLEOTIDE SEQUENCE [LARGE SCALE GENOMIC DNA]</scope>
</reference>
<dbReference type="PANTHER" id="PTHR13500:SF0">
    <property type="entry name" value="NUCLEOLAR PRE-RIBOSOMAL-ASSOCIATED PROTEIN 1"/>
    <property type="match status" value="1"/>
</dbReference>